<name>A0AAE1B9Y3_9GAST</name>
<evidence type="ECO:0000256" key="7">
    <source>
        <dbReference type="SAM" id="Phobius"/>
    </source>
</evidence>
<dbReference type="Proteomes" id="UP001283361">
    <property type="component" value="Unassembled WGS sequence"/>
</dbReference>
<keyword evidence="6 7" id="KW-0472">Membrane</keyword>
<feature type="transmembrane region" description="Helical" evidence="7">
    <location>
        <begin position="627"/>
        <end position="650"/>
    </location>
</feature>
<organism evidence="8 9">
    <name type="scientific">Elysia crispata</name>
    <name type="common">lettuce slug</name>
    <dbReference type="NCBI Taxonomy" id="231223"/>
    <lineage>
        <taxon>Eukaryota</taxon>
        <taxon>Metazoa</taxon>
        <taxon>Spiralia</taxon>
        <taxon>Lophotrochozoa</taxon>
        <taxon>Mollusca</taxon>
        <taxon>Gastropoda</taxon>
        <taxon>Heterobranchia</taxon>
        <taxon>Euthyneura</taxon>
        <taxon>Panpulmonata</taxon>
        <taxon>Sacoglossa</taxon>
        <taxon>Placobranchoidea</taxon>
        <taxon>Plakobranchidae</taxon>
        <taxon>Elysia</taxon>
    </lineage>
</organism>
<dbReference type="GO" id="GO:0005886">
    <property type="term" value="C:plasma membrane"/>
    <property type="evidence" value="ECO:0007669"/>
    <property type="project" value="TreeGrafter"/>
</dbReference>
<dbReference type="InterPro" id="IPR031155">
    <property type="entry name" value="DUR"/>
</dbReference>
<keyword evidence="4 7" id="KW-0812">Transmembrane</keyword>
<keyword evidence="5 7" id="KW-1133">Transmembrane helix</keyword>
<evidence type="ECO:0000256" key="1">
    <source>
        <dbReference type="ARBA" id="ARBA00004141"/>
    </source>
</evidence>
<evidence type="ECO:0000256" key="4">
    <source>
        <dbReference type="ARBA" id="ARBA00022692"/>
    </source>
</evidence>
<feature type="transmembrane region" description="Helical" evidence="7">
    <location>
        <begin position="317"/>
        <end position="345"/>
    </location>
</feature>
<feature type="transmembrane region" description="Helical" evidence="7">
    <location>
        <begin position="532"/>
        <end position="552"/>
    </location>
</feature>
<comment type="similarity">
    <text evidence="2">Belongs to the sodium:solute symporter (SSF) (TC 2.A.21) family.</text>
</comment>
<dbReference type="InterPro" id="IPR038377">
    <property type="entry name" value="Na/Glc_symporter_sf"/>
</dbReference>
<keyword evidence="9" id="KW-1185">Reference proteome</keyword>
<dbReference type="EMBL" id="JAWDGP010000306">
    <property type="protein sequence ID" value="KAK3801516.1"/>
    <property type="molecule type" value="Genomic_DNA"/>
</dbReference>
<dbReference type="Gene3D" id="1.20.1730.10">
    <property type="entry name" value="Sodium/glucose cotransporter"/>
    <property type="match status" value="1"/>
</dbReference>
<feature type="transmembrane region" description="Helical" evidence="7">
    <location>
        <begin position="214"/>
        <end position="233"/>
    </location>
</feature>
<dbReference type="PROSITE" id="PS50283">
    <property type="entry name" value="NA_SOLUT_SYMP_3"/>
    <property type="match status" value="1"/>
</dbReference>
<evidence type="ECO:0000313" key="9">
    <source>
        <dbReference type="Proteomes" id="UP001283361"/>
    </source>
</evidence>
<reference evidence="8" key="1">
    <citation type="journal article" date="2023" name="G3 (Bethesda)">
        <title>A reference genome for the long-term kleptoplast-retaining sea slug Elysia crispata morphotype clarki.</title>
        <authorList>
            <person name="Eastman K.E."/>
            <person name="Pendleton A.L."/>
            <person name="Shaikh M.A."/>
            <person name="Suttiyut T."/>
            <person name="Ogas R."/>
            <person name="Tomko P."/>
            <person name="Gavelis G."/>
            <person name="Widhalm J.R."/>
            <person name="Wisecaver J.H."/>
        </authorList>
    </citation>
    <scope>NUCLEOTIDE SEQUENCE</scope>
    <source>
        <strain evidence="8">ECLA1</strain>
    </source>
</reference>
<evidence type="ECO:0000313" key="8">
    <source>
        <dbReference type="EMBL" id="KAK3801516.1"/>
    </source>
</evidence>
<feature type="transmembrane region" description="Helical" evidence="7">
    <location>
        <begin position="590"/>
        <end position="607"/>
    </location>
</feature>
<feature type="transmembrane region" description="Helical" evidence="7">
    <location>
        <begin position="747"/>
        <end position="771"/>
    </location>
</feature>
<feature type="transmembrane region" description="Helical" evidence="7">
    <location>
        <begin position="69"/>
        <end position="88"/>
    </location>
</feature>
<accession>A0AAE1B9Y3</accession>
<evidence type="ECO:0000256" key="5">
    <source>
        <dbReference type="ARBA" id="ARBA00022989"/>
    </source>
</evidence>
<feature type="transmembrane region" description="Helical" evidence="7">
    <location>
        <begin position="29"/>
        <end position="49"/>
    </location>
</feature>
<evidence type="ECO:0000256" key="3">
    <source>
        <dbReference type="ARBA" id="ARBA00022448"/>
    </source>
</evidence>
<evidence type="ECO:0000256" key="2">
    <source>
        <dbReference type="ARBA" id="ARBA00006434"/>
    </source>
</evidence>
<dbReference type="InterPro" id="IPR001734">
    <property type="entry name" value="Na/solute_symporter"/>
</dbReference>
<proteinExistence type="inferred from homology"/>
<dbReference type="GO" id="GO:0015204">
    <property type="term" value="F:urea transmembrane transporter activity"/>
    <property type="evidence" value="ECO:0007669"/>
    <property type="project" value="InterPro"/>
</dbReference>
<feature type="transmembrane region" description="Helical" evidence="7">
    <location>
        <begin position="188"/>
        <end position="207"/>
    </location>
</feature>
<keyword evidence="3" id="KW-0813">Transport</keyword>
<dbReference type="PANTHER" id="PTHR46154">
    <property type="match status" value="1"/>
</dbReference>
<feature type="transmembrane region" description="Helical" evidence="7">
    <location>
        <begin position="708"/>
        <end position="727"/>
    </location>
</feature>
<comment type="caution">
    <text evidence="8">The sequence shown here is derived from an EMBL/GenBank/DDBJ whole genome shotgun (WGS) entry which is preliminary data.</text>
</comment>
<feature type="transmembrane region" description="Helical" evidence="7">
    <location>
        <begin position="151"/>
        <end position="176"/>
    </location>
</feature>
<protein>
    <submittedName>
        <fullName evidence="8">Uncharacterized protein</fullName>
    </submittedName>
</protein>
<dbReference type="AlphaFoldDB" id="A0AAE1B9Y3"/>
<feature type="transmembrane region" description="Helical" evidence="7">
    <location>
        <begin position="558"/>
        <end position="583"/>
    </location>
</feature>
<dbReference type="PANTHER" id="PTHR46154:SF4">
    <property type="entry name" value="UREA ACTIVE TRANSPORTER"/>
    <property type="match status" value="1"/>
</dbReference>
<feature type="transmembrane region" description="Helical" evidence="7">
    <location>
        <begin position="108"/>
        <end position="130"/>
    </location>
</feature>
<gene>
    <name evidence="8" type="ORF">RRG08_000368</name>
</gene>
<evidence type="ECO:0000256" key="6">
    <source>
        <dbReference type="ARBA" id="ARBA00023136"/>
    </source>
</evidence>
<sequence>HDHDNNDDDKNNVLSSPTSPAFEPSLEGYGVLNLLCGISLASVLLALVYRSVRRQVYGDDHNMDLSFDAGGKVSSSLVAVSLAAHLLWPSHLVQGASNVTTYGISSGFWYSLPVITNILLFTLLSLQLKARAPGAKTFLQLIEARFGRKAHLLYSGFALLINLVIIATILVAGVTLFRAFVKDISDEMIVLVMAAVFGAHAFAGGLGAIFYVSYLNVVIVLCALSYVVTKMFYLSEDDLPFGNITQSYRTMAAPKNQSQQSLNGPDLTNLDITALLTFWSFESLLRACKGTLLFLPVVFCDQATWQSKIAAKPMQGVVGFLGASMIWFAIPATVGTSAGVAFLALSGAVQNSNISSNISSAINNSTGGFVYSINSSFHDGGNSTGLWALSAEEAGGQMMPVLADLALGKHGGIGFVVVLTMIMMSTGSREIMAVASIIVYDFYQKYILPFRTTVKTGHCVLCGRPKLGEATETIFIDAADIYCCCPSFLRCSDCTIERETITKADRKTLAYQLYTCPVHGQYRAYQDTLHRLHRWVVIWITLSIVPVGILVITSGLGITWIFTFGTIVTLPALPGIILSLAWVKVTAQGLIAGSISGLTCGLAANLARAASLDGGLWNFLANTVDDTAVLAGAAACLIVSLCVTVVVSLATHKIRTPADAEKEWQKLRDIDNPLCPWQQDMRTSQLPPSAARRPTYLELKRHSRSSRIAAIIGSTALLAIFIFIIPGCLHSLGTMTSSDLRRLMMTSHIWCFTTTALVVVLTPVEEIWGIWSALKKKRRRAKVAEDSHRCRLTETSLDTELKTRWTLK</sequence>
<comment type="subcellular location">
    <subcellularLocation>
        <location evidence="1">Membrane</location>
        <topology evidence="1">Multi-pass membrane protein</topology>
    </subcellularLocation>
</comment>
<feature type="non-terminal residue" evidence="8">
    <location>
        <position position="808"/>
    </location>
</feature>